<gene>
    <name evidence="4" type="ORF">HNP76_000006</name>
</gene>
<keyword evidence="3" id="KW-0732">Signal</keyword>
<keyword evidence="1" id="KW-0175">Coiled coil</keyword>
<evidence type="ECO:0000256" key="3">
    <source>
        <dbReference type="SAM" id="SignalP"/>
    </source>
</evidence>
<keyword evidence="5" id="KW-1185">Reference proteome</keyword>
<evidence type="ECO:0000256" key="1">
    <source>
        <dbReference type="SAM" id="Coils"/>
    </source>
</evidence>
<dbReference type="RefSeq" id="WP_184656275.1">
    <property type="nucleotide sequence ID" value="NZ_JACHFQ010000001.1"/>
</dbReference>
<comment type="caution">
    <text evidence="4">The sequence shown here is derived from an EMBL/GenBank/DDBJ whole genome shotgun (WGS) entry which is preliminary data.</text>
</comment>
<dbReference type="AlphaFoldDB" id="A0A7W8G6F2"/>
<feature type="region of interest" description="Disordered" evidence="2">
    <location>
        <begin position="22"/>
        <end position="58"/>
    </location>
</feature>
<name>A0A7W8G6F2_9SPIR</name>
<proteinExistence type="predicted"/>
<dbReference type="PROSITE" id="PS51257">
    <property type="entry name" value="PROKAR_LIPOPROTEIN"/>
    <property type="match status" value="1"/>
</dbReference>
<organism evidence="4 5">
    <name type="scientific">Treponema ruminis</name>
    <dbReference type="NCBI Taxonomy" id="744515"/>
    <lineage>
        <taxon>Bacteria</taxon>
        <taxon>Pseudomonadati</taxon>
        <taxon>Spirochaetota</taxon>
        <taxon>Spirochaetia</taxon>
        <taxon>Spirochaetales</taxon>
        <taxon>Treponemataceae</taxon>
        <taxon>Treponema</taxon>
    </lineage>
</organism>
<dbReference type="EMBL" id="JACHFQ010000001">
    <property type="protein sequence ID" value="MBB5224666.1"/>
    <property type="molecule type" value="Genomic_DNA"/>
</dbReference>
<accession>A0A7W8G6F2</accession>
<feature type="compositionally biased region" description="Basic and acidic residues" evidence="2">
    <location>
        <begin position="28"/>
        <end position="39"/>
    </location>
</feature>
<feature type="coiled-coil region" evidence="1">
    <location>
        <begin position="251"/>
        <end position="278"/>
    </location>
</feature>
<protein>
    <recommendedName>
        <fullName evidence="6">Lipoprotein</fullName>
    </recommendedName>
</protein>
<feature type="chain" id="PRO_5031539907" description="Lipoprotein" evidence="3">
    <location>
        <begin position="22"/>
        <end position="346"/>
    </location>
</feature>
<evidence type="ECO:0000313" key="4">
    <source>
        <dbReference type="EMBL" id="MBB5224666.1"/>
    </source>
</evidence>
<evidence type="ECO:0000313" key="5">
    <source>
        <dbReference type="Proteomes" id="UP000518887"/>
    </source>
</evidence>
<reference evidence="4 5" key="1">
    <citation type="submission" date="2020-08" db="EMBL/GenBank/DDBJ databases">
        <title>Genomic Encyclopedia of Type Strains, Phase IV (KMG-IV): sequencing the most valuable type-strain genomes for metagenomic binning, comparative biology and taxonomic classification.</title>
        <authorList>
            <person name="Goeker M."/>
        </authorList>
    </citation>
    <scope>NUCLEOTIDE SEQUENCE [LARGE SCALE GENOMIC DNA]</scope>
    <source>
        <strain evidence="4 5">DSM 103462</strain>
    </source>
</reference>
<evidence type="ECO:0000256" key="2">
    <source>
        <dbReference type="SAM" id="MobiDB-lite"/>
    </source>
</evidence>
<dbReference type="Proteomes" id="UP000518887">
    <property type="component" value="Unassembled WGS sequence"/>
</dbReference>
<feature type="signal peptide" evidence="3">
    <location>
        <begin position="1"/>
        <end position="21"/>
    </location>
</feature>
<sequence>MKKSLFLLLSAVTILSFISCGSTPTAEPETKKEAPKVEEPAPVVEEPAPEPEPAAEDFSKANEELLSKADAARQKAIDAGAEKYFPEVLSSDDNFYDTVKAEITENPSADHSAKINEVIKRYEALATACMAKELKEKADELGLSDADAEKALADFEGSDNGADMQTNAEKALSAYSALLLKQLAAMAKTERNAALEAKKKADSVKAGVAKKDEYTGASNTFKKADSDFVTKNLEGAYKGYRSAKITFNNLYETIAEKRAAAQAAIDRAKQRVAEAENYTLEADSIAPLQGEVAGIEKEDAVLLEADNFANPDDAVIDVESTEEAKEAAAIDEEINSAAEAAEGDVK</sequence>
<evidence type="ECO:0008006" key="6">
    <source>
        <dbReference type="Google" id="ProtNLM"/>
    </source>
</evidence>